<feature type="transmembrane region" description="Helical" evidence="6">
    <location>
        <begin position="96"/>
        <end position="118"/>
    </location>
</feature>
<evidence type="ECO:0000313" key="7">
    <source>
        <dbReference type="EMBL" id="MCL1141877.1"/>
    </source>
</evidence>
<feature type="transmembrane region" description="Helical" evidence="6">
    <location>
        <begin position="169"/>
        <end position="200"/>
    </location>
</feature>
<comment type="caution">
    <text evidence="7">The sequence shown here is derived from an EMBL/GenBank/DDBJ whole genome shotgun (WGS) entry which is preliminary data.</text>
</comment>
<evidence type="ECO:0000256" key="3">
    <source>
        <dbReference type="ARBA" id="ARBA00022692"/>
    </source>
</evidence>
<keyword evidence="4 6" id="KW-1133">Transmembrane helix</keyword>
<evidence type="ECO:0000256" key="5">
    <source>
        <dbReference type="ARBA" id="ARBA00023136"/>
    </source>
</evidence>
<keyword evidence="5 6" id="KW-0472">Membrane</keyword>
<protein>
    <recommendedName>
        <fullName evidence="6">Probable membrane transporter protein</fullName>
    </recommendedName>
</protein>
<dbReference type="InterPro" id="IPR051598">
    <property type="entry name" value="TSUP/Inactive_protease-like"/>
</dbReference>
<feature type="transmembrane region" description="Helical" evidence="6">
    <location>
        <begin position="234"/>
        <end position="253"/>
    </location>
</feature>
<feature type="transmembrane region" description="Helical" evidence="6">
    <location>
        <begin position="71"/>
        <end position="90"/>
    </location>
</feature>
<feature type="transmembrane region" description="Helical" evidence="6">
    <location>
        <begin position="265"/>
        <end position="283"/>
    </location>
</feature>
<feature type="transmembrane region" description="Helical" evidence="6">
    <location>
        <begin position="207"/>
        <end position="228"/>
    </location>
</feature>
<organism evidence="7 8">
    <name type="scientific">Shewanella gaetbuli</name>
    <dbReference type="NCBI Taxonomy" id="220752"/>
    <lineage>
        <taxon>Bacteria</taxon>
        <taxon>Pseudomonadati</taxon>
        <taxon>Pseudomonadota</taxon>
        <taxon>Gammaproteobacteria</taxon>
        <taxon>Alteromonadales</taxon>
        <taxon>Shewanellaceae</taxon>
        <taxon>Shewanella</taxon>
    </lineage>
</organism>
<proteinExistence type="inferred from homology"/>
<dbReference type="AlphaFoldDB" id="A0A9X1ZLI5"/>
<comment type="subcellular location">
    <subcellularLocation>
        <location evidence="6">Cell membrane</location>
        <topology evidence="6">Multi-pass membrane protein</topology>
    </subcellularLocation>
    <subcellularLocation>
        <location evidence="1">Membrane</location>
        <topology evidence="1">Multi-pass membrane protein</topology>
    </subcellularLocation>
</comment>
<evidence type="ECO:0000313" key="8">
    <source>
        <dbReference type="Proteomes" id="UP001139333"/>
    </source>
</evidence>
<evidence type="ECO:0000256" key="6">
    <source>
        <dbReference type="RuleBase" id="RU363041"/>
    </source>
</evidence>
<feature type="transmembrane region" description="Helical" evidence="6">
    <location>
        <begin position="130"/>
        <end position="149"/>
    </location>
</feature>
<keyword evidence="8" id="KW-1185">Reference proteome</keyword>
<keyword evidence="6" id="KW-1003">Cell membrane</keyword>
<dbReference type="InterPro" id="IPR002781">
    <property type="entry name" value="TM_pro_TauE-like"/>
</dbReference>
<dbReference type="PANTHER" id="PTHR43701">
    <property type="entry name" value="MEMBRANE TRANSPORTER PROTEIN MJ0441-RELATED"/>
    <property type="match status" value="1"/>
</dbReference>
<name>A0A9X1ZLI5_9GAMM</name>
<dbReference type="GO" id="GO:0005886">
    <property type="term" value="C:plasma membrane"/>
    <property type="evidence" value="ECO:0007669"/>
    <property type="project" value="UniProtKB-SubCell"/>
</dbReference>
<dbReference type="RefSeq" id="WP_248994555.1">
    <property type="nucleotide sequence ID" value="NZ_JAKIKP010000002.1"/>
</dbReference>
<sequence length="284" mass="30357">MTLCLLLLLWGAWAWQADNLQQLLLSHSGFTLLGITGAIFANATGAGGGVIFIPAFTALSFSEGEAIHTSFLIQCFGMTAGALTWAYHYFTHHKGHSWQGFAPFSIVASITSILGLWASEFFALAAPISLHLSFSIFSITLGAIIIYNTRKSALLTQKEPFQQHGVVDCMVLCFLGFVGGIITAWLSVGVGEIIVIYLMLRGYCAKLSIATGVVVSAITVWAATPLTLGEGSMANFEVLLFAGPGAAIGGLIAKRIALFFSVVKLKLFFAAWIMLTGFVMLFVA</sequence>
<evidence type="ECO:0000256" key="1">
    <source>
        <dbReference type="ARBA" id="ARBA00004141"/>
    </source>
</evidence>
<dbReference type="EMBL" id="JAKIKP010000002">
    <property type="protein sequence ID" value="MCL1141877.1"/>
    <property type="molecule type" value="Genomic_DNA"/>
</dbReference>
<dbReference type="Pfam" id="PF01925">
    <property type="entry name" value="TauE"/>
    <property type="match status" value="1"/>
</dbReference>
<accession>A0A9X1ZLI5</accession>
<feature type="transmembrane region" description="Helical" evidence="6">
    <location>
        <begin position="30"/>
        <end position="59"/>
    </location>
</feature>
<dbReference type="Proteomes" id="UP001139333">
    <property type="component" value="Unassembled WGS sequence"/>
</dbReference>
<dbReference type="PANTHER" id="PTHR43701:SF2">
    <property type="entry name" value="MEMBRANE TRANSPORTER PROTEIN YJNA-RELATED"/>
    <property type="match status" value="1"/>
</dbReference>
<evidence type="ECO:0000256" key="4">
    <source>
        <dbReference type="ARBA" id="ARBA00022989"/>
    </source>
</evidence>
<gene>
    <name evidence="7" type="ORF">L2672_04085</name>
</gene>
<reference evidence="7" key="1">
    <citation type="submission" date="2022-01" db="EMBL/GenBank/DDBJ databases">
        <title>Whole genome-based taxonomy of the Shewanellaceae.</title>
        <authorList>
            <person name="Martin-Rodriguez A.J."/>
        </authorList>
    </citation>
    <scope>NUCLEOTIDE SEQUENCE</scope>
    <source>
        <strain evidence="7">DSM 16422</strain>
    </source>
</reference>
<keyword evidence="3 6" id="KW-0812">Transmembrane</keyword>
<evidence type="ECO:0000256" key="2">
    <source>
        <dbReference type="ARBA" id="ARBA00009142"/>
    </source>
</evidence>
<comment type="similarity">
    <text evidence="2 6">Belongs to the 4-toluene sulfonate uptake permease (TSUP) (TC 2.A.102) family.</text>
</comment>